<comment type="caution">
    <text evidence="1">The sequence shown here is derived from an EMBL/GenBank/DDBJ whole genome shotgun (WGS) entry which is preliminary data.</text>
</comment>
<protein>
    <submittedName>
        <fullName evidence="1">Uncharacterized protein</fullName>
    </submittedName>
</protein>
<evidence type="ECO:0000313" key="2">
    <source>
        <dbReference type="Proteomes" id="UP001323405"/>
    </source>
</evidence>
<organism evidence="1 2">
    <name type="scientific">Podospora pseudocomata</name>
    <dbReference type="NCBI Taxonomy" id="2093779"/>
    <lineage>
        <taxon>Eukaryota</taxon>
        <taxon>Fungi</taxon>
        <taxon>Dikarya</taxon>
        <taxon>Ascomycota</taxon>
        <taxon>Pezizomycotina</taxon>
        <taxon>Sordariomycetes</taxon>
        <taxon>Sordariomycetidae</taxon>
        <taxon>Sordariales</taxon>
        <taxon>Podosporaceae</taxon>
        <taxon>Podospora</taxon>
    </lineage>
</organism>
<gene>
    <name evidence="1" type="ORF">QC762_200506</name>
</gene>
<dbReference type="RefSeq" id="XP_062746699.1">
    <property type="nucleotide sequence ID" value="XM_062886940.1"/>
</dbReference>
<accession>A0ABR0GPR5</accession>
<name>A0ABR0GPR5_9PEZI</name>
<dbReference type="GeneID" id="87906847"/>
<dbReference type="Proteomes" id="UP001323405">
    <property type="component" value="Unassembled WGS sequence"/>
</dbReference>
<evidence type="ECO:0000313" key="1">
    <source>
        <dbReference type="EMBL" id="KAK4657726.1"/>
    </source>
</evidence>
<proteinExistence type="predicted"/>
<reference evidence="1 2" key="1">
    <citation type="journal article" date="2023" name="bioRxiv">
        <title>High-quality genome assemblies of four members of thePodospora anserinaspecies complex.</title>
        <authorList>
            <person name="Ament-Velasquez S.L."/>
            <person name="Vogan A.A."/>
            <person name="Wallerman O."/>
            <person name="Hartmann F."/>
            <person name="Gautier V."/>
            <person name="Silar P."/>
            <person name="Giraud T."/>
            <person name="Johannesson H."/>
        </authorList>
    </citation>
    <scope>NUCLEOTIDE SEQUENCE [LARGE SCALE GENOMIC DNA]</scope>
    <source>
        <strain evidence="1 2">CBS 415.72m</strain>
    </source>
</reference>
<dbReference type="EMBL" id="JAFFHA010000003">
    <property type="protein sequence ID" value="KAK4657726.1"/>
    <property type="molecule type" value="Genomic_DNA"/>
</dbReference>
<keyword evidence="2" id="KW-1185">Reference proteome</keyword>
<sequence length="103" mass="11746">MIVIRSRSYASILRRTAQSFMICSLCLSEPHAISLASHSRFQPSSSRLWFGLASRACRAPPRGHHLIMFPSRMKIAIFLHHRAFLSHSCLTEVDPDSKNQLRI</sequence>